<dbReference type="WBParaSite" id="JU765_v2.g5730.t1">
    <property type="protein sequence ID" value="JU765_v2.g5730.t1"/>
    <property type="gene ID" value="JU765_v2.g5730"/>
</dbReference>
<sequence length="296" mass="33142">MLLLCLIAVFGLTLAGDRQIHCPSGTSFSSHDLTLCFTFNSTLSTFDEAEGYCTGMGGHLAAVHDVFTSVFLAEYGNWDSFWIGGYQVQGQNSSIWAWKWYDAIIKYSDWDKGQPDQNYQCVALDGTTALWQSQPCSAKKPFVCQIPPVIDVCDSGWTYYYAAARSCYKVFNANNTYFSDAEASCVAKGGHLASIRYGDDNDFVRQLVASPLQSLANTGVWIGYNYPNGWTDGMYTGETFWYNSPSTDNPYSVYIPDGTTDYTSYPSEWLAVNSTTSYNRYICKKLASFYPYVMKN</sequence>
<evidence type="ECO:0000313" key="1">
    <source>
        <dbReference type="Proteomes" id="UP000887576"/>
    </source>
</evidence>
<accession>A0AC34RCT1</accession>
<evidence type="ECO:0000313" key="2">
    <source>
        <dbReference type="WBParaSite" id="JU765_v2.g5730.t1"/>
    </source>
</evidence>
<dbReference type="Proteomes" id="UP000887576">
    <property type="component" value="Unplaced"/>
</dbReference>
<organism evidence="1 2">
    <name type="scientific">Panagrolaimus sp. JU765</name>
    <dbReference type="NCBI Taxonomy" id="591449"/>
    <lineage>
        <taxon>Eukaryota</taxon>
        <taxon>Metazoa</taxon>
        <taxon>Ecdysozoa</taxon>
        <taxon>Nematoda</taxon>
        <taxon>Chromadorea</taxon>
        <taxon>Rhabditida</taxon>
        <taxon>Tylenchina</taxon>
        <taxon>Panagrolaimomorpha</taxon>
        <taxon>Panagrolaimoidea</taxon>
        <taxon>Panagrolaimidae</taxon>
        <taxon>Panagrolaimus</taxon>
    </lineage>
</organism>
<protein>
    <submittedName>
        <fullName evidence="2">C-type lectin domain-containing protein</fullName>
    </submittedName>
</protein>
<name>A0AC34RCT1_9BILA</name>
<proteinExistence type="predicted"/>
<reference evidence="2" key="1">
    <citation type="submission" date="2022-11" db="UniProtKB">
        <authorList>
            <consortium name="WormBaseParasite"/>
        </authorList>
    </citation>
    <scope>IDENTIFICATION</scope>
</reference>